<organism evidence="6 7">
    <name type="scientific">Ascoidea rubescens DSM 1968</name>
    <dbReference type="NCBI Taxonomy" id="1344418"/>
    <lineage>
        <taxon>Eukaryota</taxon>
        <taxon>Fungi</taxon>
        <taxon>Dikarya</taxon>
        <taxon>Ascomycota</taxon>
        <taxon>Saccharomycotina</taxon>
        <taxon>Saccharomycetes</taxon>
        <taxon>Ascoideaceae</taxon>
        <taxon>Ascoidea</taxon>
    </lineage>
</organism>
<reference evidence="7" key="1">
    <citation type="submission" date="2016-05" db="EMBL/GenBank/DDBJ databases">
        <title>Comparative genomics of biotechnologically important yeasts.</title>
        <authorList>
            <consortium name="DOE Joint Genome Institute"/>
            <person name="Riley R."/>
            <person name="Haridas S."/>
            <person name="Wolfe K.H."/>
            <person name="Lopes M.R."/>
            <person name="Hittinger C.T."/>
            <person name="Goker M."/>
            <person name="Salamov A."/>
            <person name="Wisecaver J."/>
            <person name="Long T.M."/>
            <person name="Aerts A.L."/>
            <person name="Barry K."/>
            <person name="Choi C."/>
            <person name="Clum A."/>
            <person name="Coughlan A.Y."/>
            <person name="Deshpande S."/>
            <person name="Douglass A.P."/>
            <person name="Hanson S.J."/>
            <person name="Klenk H.-P."/>
            <person name="Labutti K."/>
            <person name="Lapidus A."/>
            <person name="Lindquist E."/>
            <person name="Lipzen A."/>
            <person name="Meier-Kolthoff J.P."/>
            <person name="Ohm R.A."/>
            <person name="Otillar R.P."/>
            <person name="Pangilinan J."/>
            <person name="Peng Y."/>
            <person name="Rokas A."/>
            <person name="Rosa C.A."/>
            <person name="Scheuner C."/>
            <person name="Sibirny A.A."/>
            <person name="Slot J.C."/>
            <person name="Stielow J.B."/>
            <person name="Sun H."/>
            <person name="Kurtzman C.P."/>
            <person name="Blackwell M."/>
            <person name="Grigoriev I.V."/>
            <person name="Jeffries T.W."/>
        </authorList>
    </citation>
    <scope>NUCLEOTIDE SEQUENCE [LARGE SCALE GENOMIC DNA]</scope>
    <source>
        <strain evidence="7">DSM 1968</strain>
    </source>
</reference>
<dbReference type="GO" id="GO:0030643">
    <property type="term" value="P:intracellular phosphate ion homeostasis"/>
    <property type="evidence" value="ECO:0007669"/>
    <property type="project" value="EnsemblFungi"/>
</dbReference>
<accession>A0A1D2VAC0</accession>
<dbReference type="GO" id="GO:0005737">
    <property type="term" value="C:cytoplasm"/>
    <property type="evidence" value="ECO:0007669"/>
    <property type="project" value="TreeGrafter"/>
</dbReference>
<keyword evidence="7" id="KW-1185">Reference proteome</keyword>
<keyword evidence="3 6" id="KW-0378">Hydrolase</keyword>
<proteinExistence type="predicted"/>
<dbReference type="Proteomes" id="UP000095038">
    <property type="component" value="Unassembled WGS sequence"/>
</dbReference>
<dbReference type="PANTHER" id="PTHR12629">
    <property type="entry name" value="DIPHOSPHOINOSITOL POLYPHOSPHATE PHOSPHOHYDROLASE"/>
    <property type="match status" value="1"/>
</dbReference>
<dbReference type="GO" id="GO:0071543">
    <property type="term" value="P:diphosphoinositol polyphosphate metabolic process"/>
    <property type="evidence" value="ECO:0007669"/>
    <property type="project" value="TreeGrafter"/>
</dbReference>
<dbReference type="GO" id="GO:0052843">
    <property type="term" value="F:inositol-1-diphosphate-2,3,4,5,6-pentakisphosphate diphosphatase activity"/>
    <property type="evidence" value="ECO:0007669"/>
    <property type="project" value="EnsemblFungi"/>
</dbReference>
<dbReference type="Gene3D" id="3.90.79.10">
    <property type="entry name" value="Nucleoside Triphosphate Pyrophosphohydrolase"/>
    <property type="match status" value="1"/>
</dbReference>
<dbReference type="AlphaFoldDB" id="A0A1D2VAC0"/>
<evidence type="ECO:0000313" key="6">
    <source>
        <dbReference type="EMBL" id="ODV58539.1"/>
    </source>
</evidence>
<dbReference type="EMBL" id="KV454491">
    <property type="protein sequence ID" value="ODV58539.1"/>
    <property type="molecule type" value="Genomic_DNA"/>
</dbReference>
<dbReference type="InParanoid" id="A0A1D2VAC0"/>
<keyword evidence="4" id="KW-0460">Magnesium</keyword>
<dbReference type="GO" id="GO:0034432">
    <property type="term" value="F:bis(5'-adenosyl)-pentaphosphatase activity"/>
    <property type="evidence" value="ECO:0007669"/>
    <property type="project" value="EnsemblFungi"/>
</dbReference>
<dbReference type="GO" id="GO:1990174">
    <property type="term" value="F:phosphodiesterase decapping endonuclease activity"/>
    <property type="evidence" value="ECO:0007669"/>
    <property type="project" value="EnsemblFungi"/>
</dbReference>
<evidence type="ECO:0000256" key="1">
    <source>
        <dbReference type="ARBA" id="ARBA00001946"/>
    </source>
</evidence>
<evidence type="ECO:0000256" key="3">
    <source>
        <dbReference type="ARBA" id="ARBA00022801"/>
    </source>
</evidence>
<evidence type="ECO:0000256" key="4">
    <source>
        <dbReference type="ARBA" id="ARBA00022842"/>
    </source>
</evidence>
<evidence type="ECO:0000256" key="2">
    <source>
        <dbReference type="ARBA" id="ARBA00022723"/>
    </source>
</evidence>
<dbReference type="GO" id="GO:1901911">
    <property type="term" value="P:adenosine 5'-(hexahydrogen pentaphosphate) catabolic process"/>
    <property type="evidence" value="ECO:0007669"/>
    <property type="project" value="EnsemblFungi"/>
</dbReference>
<dbReference type="GO" id="GO:1901909">
    <property type="term" value="P:diadenosine hexaphosphate catabolic process"/>
    <property type="evidence" value="ECO:0007669"/>
    <property type="project" value="EnsemblFungi"/>
</dbReference>
<dbReference type="GO" id="GO:0052847">
    <property type="term" value="F:inositol-1,5-bisdiphosphate-2,3,4,6-tetrakisphosphate 5-diphosphatase activity"/>
    <property type="evidence" value="ECO:0007669"/>
    <property type="project" value="EnsemblFungi"/>
</dbReference>
<dbReference type="GO" id="GO:0034431">
    <property type="term" value="F:bis(5'-adenosyl)-hexaphosphatase activity"/>
    <property type="evidence" value="ECO:0007669"/>
    <property type="project" value="EnsemblFungi"/>
</dbReference>
<dbReference type="STRING" id="1344418.A0A1D2VAC0"/>
<gene>
    <name evidence="6" type="ORF">ASCRUDRAFT_27351</name>
</gene>
<dbReference type="PROSITE" id="PS51462">
    <property type="entry name" value="NUDIX"/>
    <property type="match status" value="1"/>
</dbReference>
<dbReference type="RefSeq" id="XP_020044846.1">
    <property type="nucleotide sequence ID" value="XM_020189996.1"/>
</dbReference>
<feature type="domain" description="Nudix hydrolase" evidence="5">
    <location>
        <begin position="15"/>
        <end position="176"/>
    </location>
</feature>
<dbReference type="GO" id="GO:0052845">
    <property type="term" value="F:inositol-5-diphosphate-1,2,3,4,6-pentakisphosphate diphosphatase activity"/>
    <property type="evidence" value="ECO:0007669"/>
    <property type="project" value="EnsemblFungi"/>
</dbReference>
<evidence type="ECO:0000259" key="5">
    <source>
        <dbReference type="PROSITE" id="PS51462"/>
    </source>
</evidence>
<dbReference type="CDD" id="cd04666">
    <property type="entry name" value="NUDIX_DIPP2_like_Nudt4"/>
    <property type="match status" value="1"/>
</dbReference>
<feature type="non-terminal residue" evidence="6">
    <location>
        <position position="183"/>
    </location>
</feature>
<dbReference type="GO" id="GO:0006798">
    <property type="term" value="P:polyphosphate catabolic process"/>
    <property type="evidence" value="ECO:0007669"/>
    <property type="project" value="EnsemblFungi"/>
</dbReference>
<dbReference type="InterPro" id="IPR015797">
    <property type="entry name" value="NUDIX_hydrolase-like_dom_sf"/>
</dbReference>
<dbReference type="GO" id="GO:0005634">
    <property type="term" value="C:nucleus"/>
    <property type="evidence" value="ECO:0007669"/>
    <property type="project" value="TreeGrafter"/>
</dbReference>
<name>A0A1D2VAC0_9ASCO</name>
<dbReference type="GO" id="GO:0046872">
    <property type="term" value="F:metal ion binding"/>
    <property type="evidence" value="ECO:0007669"/>
    <property type="project" value="UniProtKB-KW"/>
</dbReference>
<dbReference type="Pfam" id="PF00293">
    <property type="entry name" value="NUDIX"/>
    <property type="match status" value="1"/>
</dbReference>
<comment type="cofactor">
    <cofactor evidence="1">
        <name>Mg(2+)</name>
        <dbReference type="ChEBI" id="CHEBI:18420"/>
    </cofactor>
</comment>
<dbReference type="GeneID" id="30963632"/>
<dbReference type="GO" id="GO:0008796">
    <property type="term" value="F:bis(5'-nucleosyl)-tetraphosphatase activity"/>
    <property type="evidence" value="ECO:0007669"/>
    <property type="project" value="EnsemblFungi"/>
</dbReference>
<sequence length="183" mass="21080">AREGRENQYFNPATGARVVAGSIPLSSDLEKVLLITSTSSKSKWILPKGGVEKDELTVSDAENLDFSLSAKRETWEEAGVEGLIVKKLGVFHDKRDEKILKKMDQLSLNRHSNNLDDLLKQNVIPRTEYHLYEISVDILESKYPESHKRERKWCDYKTAKYELLKSRRLELLEALNHSRIVKN</sequence>
<dbReference type="GO" id="GO:0052745">
    <property type="term" value="F:inositol phosphate phosphatase activity"/>
    <property type="evidence" value="ECO:0007669"/>
    <property type="project" value="EnsemblFungi"/>
</dbReference>
<dbReference type="GO" id="GO:1901907">
    <property type="term" value="P:diadenosine pentaphosphate catabolic process"/>
    <property type="evidence" value="ECO:0007669"/>
    <property type="project" value="EnsemblFungi"/>
</dbReference>
<dbReference type="GO" id="GO:0000298">
    <property type="term" value="F:endopolyphosphatase activity"/>
    <property type="evidence" value="ECO:0007669"/>
    <property type="project" value="EnsemblFungi"/>
</dbReference>
<dbReference type="InterPro" id="IPR000086">
    <property type="entry name" value="NUDIX_hydrolase_dom"/>
</dbReference>
<evidence type="ECO:0000313" key="7">
    <source>
        <dbReference type="Proteomes" id="UP000095038"/>
    </source>
</evidence>
<protein>
    <submittedName>
        <fullName evidence="6">Diadenosine and Diphosphoinositol polyphosphate Phosphohydrolase</fullName>
    </submittedName>
</protein>
<dbReference type="InterPro" id="IPR047198">
    <property type="entry name" value="DDP-like_NUDIX"/>
</dbReference>
<dbReference type="GO" id="GO:0071545">
    <property type="term" value="P:inositol phosphate catabolic process"/>
    <property type="evidence" value="ECO:0007669"/>
    <property type="project" value="EnsemblFungi"/>
</dbReference>
<dbReference type="OrthoDB" id="2011998at2759"/>
<dbReference type="GO" id="GO:0052846">
    <property type="term" value="F:inositol-1,5-bisdiphosphate-2,3,4,6-tetrakisphosphate 1-diphosphatase activity"/>
    <property type="evidence" value="ECO:0007669"/>
    <property type="project" value="EnsemblFungi"/>
</dbReference>
<dbReference type="SUPFAM" id="SSF55811">
    <property type="entry name" value="Nudix"/>
    <property type="match status" value="1"/>
</dbReference>
<keyword evidence="2" id="KW-0479">Metal-binding</keyword>
<feature type="non-terminal residue" evidence="6">
    <location>
        <position position="1"/>
    </location>
</feature>
<dbReference type="FunCoup" id="A0A1D2VAC0">
    <property type="interactions" value="229"/>
</dbReference>
<dbReference type="PANTHER" id="PTHR12629:SF0">
    <property type="entry name" value="DIPHOSPHOINOSITOL-POLYPHOSPHATE DIPHOSPHATASE"/>
    <property type="match status" value="1"/>
</dbReference>